<evidence type="ECO:0000259" key="10">
    <source>
        <dbReference type="Pfam" id="PF25944"/>
    </source>
</evidence>
<dbReference type="Proteomes" id="UP001418637">
    <property type="component" value="Unassembled WGS sequence"/>
</dbReference>
<comment type="subcellular location">
    <subcellularLocation>
        <location evidence="1">Cell membrane</location>
    </subcellularLocation>
</comment>
<feature type="domain" description="Multidrug resistance protein MdtA-like beta-barrel" evidence="10">
    <location>
        <begin position="216"/>
        <end position="294"/>
    </location>
</feature>
<dbReference type="Gene3D" id="2.40.420.20">
    <property type="match status" value="1"/>
</dbReference>
<dbReference type="InterPro" id="IPR058625">
    <property type="entry name" value="MdtA-like_BSH"/>
</dbReference>
<dbReference type="Pfam" id="PF25967">
    <property type="entry name" value="RND-MFP_C"/>
    <property type="match status" value="1"/>
</dbReference>
<keyword evidence="3" id="KW-0813">Transport</keyword>
<evidence type="ECO:0000256" key="4">
    <source>
        <dbReference type="ARBA" id="ARBA00022475"/>
    </source>
</evidence>
<feature type="domain" description="Multidrug resistance protein MdtA-like alpha-helical hairpin" evidence="8">
    <location>
        <begin position="109"/>
        <end position="177"/>
    </location>
</feature>
<feature type="domain" description="Multidrug resistance protein MdtA-like barrel-sandwich hybrid" evidence="9">
    <location>
        <begin position="68"/>
        <end position="204"/>
    </location>
</feature>
<comment type="caution">
    <text evidence="12">The sequence shown here is derived from an EMBL/GenBank/DDBJ whole genome shotgun (WGS) entry which is preliminary data.</text>
</comment>
<evidence type="ECO:0000256" key="5">
    <source>
        <dbReference type="ARBA" id="ARBA00022519"/>
    </source>
</evidence>
<dbReference type="Pfam" id="PF25917">
    <property type="entry name" value="BSH_RND"/>
    <property type="match status" value="1"/>
</dbReference>
<keyword evidence="7" id="KW-0812">Transmembrane</keyword>
<keyword evidence="5" id="KW-0997">Cell inner membrane</keyword>
<dbReference type="Gene3D" id="2.40.30.170">
    <property type="match status" value="1"/>
</dbReference>
<evidence type="ECO:0000313" key="13">
    <source>
        <dbReference type="Proteomes" id="UP001418637"/>
    </source>
</evidence>
<evidence type="ECO:0000259" key="8">
    <source>
        <dbReference type="Pfam" id="PF25876"/>
    </source>
</evidence>
<protein>
    <submittedName>
        <fullName evidence="12">Efflux RND transporter periplasmic adaptor subunit</fullName>
    </submittedName>
</protein>
<dbReference type="Pfam" id="PF25876">
    <property type="entry name" value="HH_MFP_RND"/>
    <property type="match status" value="1"/>
</dbReference>
<dbReference type="InterPro" id="IPR058626">
    <property type="entry name" value="MdtA-like_b-barrel"/>
</dbReference>
<gene>
    <name evidence="12" type="ORF">WJT86_04070</name>
</gene>
<dbReference type="InterPro" id="IPR058627">
    <property type="entry name" value="MdtA-like_C"/>
</dbReference>
<evidence type="ECO:0000256" key="2">
    <source>
        <dbReference type="ARBA" id="ARBA00009477"/>
    </source>
</evidence>
<dbReference type="Pfam" id="PF25944">
    <property type="entry name" value="Beta-barrel_RND"/>
    <property type="match status" value="1"/>
</dbReference>
<evidence type="ECO:0000313" key="12">
    <source>
        <dbReference type="EMBL" id="MEN3930237.1"/>
    </source>
</evidence>
<accession>A0ABV0BGZ2</accession>
<evidence type="ECO:0000256" key="1">
    <source>
        <dbReference type="ARBA" id="ARBA00004236"/>
    </source>
</evidence>
<dbReference type="PANTHER" id="PTHR30469:SF36">
    <property type="entry name" value="BLL3903 PROTEIN"/>
    <property type="match status" value="1"/>
</dbReference>
<dbReference type="Gene3D" id="2.40.50.100">
    <property type="match status" value="1"/>
</dbReference>
<keyword evidence="6 7" id="KW-0472">Membrane</keyword>
<dbReference type="Gene3D" id="1.10.287.470">
    <property type="entry name" value="Helix hairpin bin"/>
    <property type="match status" value="1"/>
</dbReference>
<proteinExistence type="inferred from homology"/>
<keyword evidence="7" id="KW-1133">Transmembrane helix</keyword>
<feature type="domain" description="Multidrug resistance protein MdtA-like C-terminal permuted SH3" evidence="11">
    <location>
        <begin position="302"/>
        <end position="361"/>
    </location>
</feature>
<keyword evidence="13" id="KW-1185">Reference proteome</keyword>
<name>A0ABV0BGZ2_9HYPH</name>
<dbReference type="NCBIfam" id="TIGR01730">
    <property type="entry name" value="RND_mfp"/>
    <property type="match status" value="1"/>
</dbReference>
<evidence type="ECO:0000256" key="3">
    <source>
        <dbReference type="ARBA" id="ARBA00022448"/>
    </source>
</evidence>
<dbReference type="PANTHER" id="PTHR30469">
    <property type="entry name" value="MULTIDRUG RESISTANCE PROTEIN MDTA"/>
    <property type="match status" value="1"/>
</dbReference>
<evidence type="ECO:0000259" key="11">
    <source>
        <dbReference type="Pfam" id="PF25967"/>
    </source>
</evidence>
<dbReference type="RefSeq" id="WP_346336199.1">
    <property type="nucleotide sequence ID" value="NZ_JBBYXI010000001.1"/>
</dbReference>
<dbReference type="EMBL" id="JBBYXI010000001">
    <property type="protein sequence ID" value="MEN3930237.1"/>
    <property type="molecule type" value="Genomic_DNA"/>
</dbReference>
<dbReference type="InterPro" id="IPR006143">
    <property type="entry name" value="RND_pump_MFP"/>
</dbReference>
<evidence type="ECO:0000256" key="6">
    <source>
        <dbReference type="ARBA" id="ARBA00023136"/>
    </source>
</evidence>
<evidence type="ECO:0000256" key="7">
    <source>
        <dbReference type="SAM" id="Phobius"/>
    </source>
</evidence>
<keyword evidence="4" id="KW-1003">Cell membrane</keyword>
<organism evidence="12 13">
    <name type="scientific">Hohaiivirga grylli</name>
    <dbReference type="NCBI Taxonomy" id="3133970"/>
    <lineage>
        <taxon>Bacteria</taxon>
        <taxon>Pseudomonadati</taxon>
        <taxon>Pseudomonadota</taxon>
        <taxon>Alphaproteobacteria</taxon>
        <taxon>Hyphomicrobiales</taxon>
        <taxon>Methylobacteriaceae</taxon>
        <taxon>Hohaiivirga</taxon>
    </lineage>
</organism>
<feature type="transmembrane region" description="Helical" evidence="7">
    <location>
        <begin position="9"/>
        <end position="26"/>
    </location>
</feature>
<evidence type="ECO:0000259" key="9">
    <source>
        <dbReference type="Pfam" id="PF25917"/>
    </source>
</evidence>
<reference evidence="12 13" key="1">
    <citation type="submission" date="2024-04" db="EMBL/GenBank/DDBJ databases">
        <title>A novel species isolated from cricket.</title>
        <authorList>
            <person name="Wang H.-C."/>
        </authorList>
    </citation>
    <scope>NUCLEOTIDE SEQUENCE [LARGE SCALE GENOMIC DNA]</scope>
    <source>
        <strain evidence="12 13">WL0021</strain>
    </source>
</reference>
<dbReference type="InterPro" id="IPR058624">
    <property type="entry name" value="MdtA-like_HH"/>
</dbReference>
<sequence>MQRFNNRQISIGVGVLILLGAAFWGLTGKKDTSQKGDPRQTAVEVAEAKAVNFPVSRQAIALVESPATVTILSRIDSQLIEQHVRDGQIVEKGDLLFVLDDREIKATIAKDQATIDKDEALLAQSLADLSRAQALLAKNSASQQQVDQATANQKSAAAVLDADKAILESDKLKLSYTRIYAPISGRVGSVRVTPGNLVKANDSSGGGLVTITQIQPLRVTFALPERDLPLLRKATDQKIVPEVKISAPNGGATAVGKLDFLDNMVDSSSGTITVKASFPNDERKFWPGQYVQIEAVLGQLDDVILVPTVALQMGQKGPYVFVALPDGKAGVRDVQIIGSDNVNSAISGLKAGEQIIVEGHNRLSEGAAINIVNKPSQPTPNTENGDKQ</sequence>
<dbReference type="SUPFAM" id="SSF111369">
    <property type="entry name" value="HlyD-like secretion proteins"/>
    <property type="match status" value="1"/>
</dbReference>
<comment type="similarity">
    <text evidence="2">Belongs to the membrane fusion protein (MFP) (TC 8.A.1) family.</text>
</comment>